<name>A0A6C0JW69_9ZZZZ</name>
<accession>A0A6C0JW69</accession>
<dbReference type="InterPro" id="IPR029044">
    <property type="entry name" value="Nucleotide-diphossugar_trans"/>
</dbReference>
<dbReference type="GO" id="GO:0016020">
    <property type="term" value="C:membrane"/>
    <property type="evidence" value="ECO:0007669"/>
    <property type="project" value="GOC"/>
</dbReference>
<dbReference type="GO" id="GO:0051999">
    <property type="term" value="P:mannosyl-inositol phosphorylceramide biosynthetic process"/>
    <property type="evidence" value="ECO:0007669"/>
    <property type="project" value="TreeGrafter"/>
</dbReference>
<reference evidence="3" key="1">
    <citation type="journal article" date="2020" name="Nature">
        <title>Giant virus diversity and host interactions through global metagenomics.</title>
        <authorList>
            <person name="Schulz F."/>
            <person name="Roux S."/>
            <person name="Paez-Espino D."/>
            <person name="Jungbluth S."/>
            <person name="Walsh D.A."/>
            <person name="Denef V.J."/>
            <person name="McMahon K.D."/>
            <person name="Konstantinidis K.T."/>
            <person name="Eloe-Fadrosh E.A."/>
            <person name="Kyrpides N.C."/>
            <person name="Woyke T."/>
        </authorList>
    </citation>
    <scope>NUCLEOTIDE SEQUENCE</scope>
    <source>
        <strain evidence="3">GVMAG-S-1101164-67</strain>
    </source>
</reference>
<evidence type="ECO:0000313" key="3">
    <source>
        <dbReference type="EMBL" id="QHU09995.1"/>
    </source>
</evidence>
<keyword evidence="2" id="KW-1133">Transmembrane helix</keyword>
<dbReference type="EMBL" id="MN740749">
    <property type="protein sequence ID" value="QHU09995.1"/>
    <property type="molecule type" value="Genomic_DNA"/>
</dbReference>
<dbReference type="InterPro" id="IPR007577">
    <property type="entry name" value="GlycoTrfase_DXD_sugar-bd_CS"/>
</dbReference>
<dbReference type="Pfam" id="PF04488">
    <property type="entry name" value="Gly_transf_sug"/>
    <property type="match status" value="1"/>
</dbReference>
<dbReference type="PANTHER" id="PTHR32385:SF15">
    <property type="entry name" value="INOSITOL PHOSPHOCERAMIDE MANNOSYLTRANSFERASE 1"/>
    <property type="match status" value="1"/>
</dbReference>
<evidence type="ECO:0000256" key="2">
    <source>
        <dbReference type="SAM" id="Phobius"/>
    </source>
</evidence>
<dbReference type="PANTHER" id="PTHR32385">
    <property type="entry name" value="MANNOSYL PHOSPHORYLINOSITOL CERAMIDE SYNTHASE"/>
    <property type="match status" value="1"/>
</dbReference>
<protein>
    <recommendedName>
        <fullName evidence="4">Glycosyltransferase</fullName>
    </recommendedName>
</protein>
<dbReference type="SUPFAM" id="SSF53448">
    <property type="entry name" value="Nucleotide-diphospho-sugar transferases"/>
    <property type="match status" value="1"/>
</dbReference>
<keyword evidence="1" id="KW-0808">Transferase</keyword>
<sequence length="292" mass="34367">MEPNTIIAVGVCIIVLGIIYFIIDMNNNKGQENELINNVKAKQLVKRQYNSQSSPKYSVVPKKLFQTWHSKDLPPKMRENIEIIQRNNPELEYFLFDNNECVNFIKAHFSDEVVDAYNTLLPGAYKADLWRYCVMYIHGGVYLDVKYQCMDGFKFIDIMDREHFVLERPYYWKPGKYGIYNALIIAKPGNILLLDAILNIVRNTQINYYGFNSLYPTGPGLLGELYFGNIEENMNMIDNFDLVFNMINGEDVIIYKNQIILQSYTGYRSEQRRTQQNKHYTQLWNQRSIYTF</sequence>
<dbReference type="GO" id="GO:0000030">
    <property type="term" value="F:mannosyltransferase activity"/>
    <property type="evidence" value="ECO:0007669"/>
    <property type="project" value="TreeGrafter"/>
</dbReference>
<dbReference type="Gene3D" id="3.90.550.20">
    <property type="match status" value="1"/>
</dbReference>
<proteinExistence type="predicted"/>
<keyword evidence="2" id="KW-0812">Transmembrane</keyword>
<evidence type="ECO:0000256" key="1">
    <source>
        <dbReference type="ARBA" id="ARBA00022679"/>
    </source>
</evidence>
<keyword evidence="2" id="KW-0472">Membrane</keyword>
<dbReference type="AlphaFoldDB" id="A0A6C0JW69"/>
<feature type="transmembrane region" description="Helical" evidence="2">
    <location>
        <begin position="6"/>
        <end position="23"/>
    </location>
</feature>
<dbReference type="InterPro" id="IPR051706">
    <property type="entry name" value="Glycosyltransferase_domain"/>
</dbReference>
<evidence type="ECO:0008006" key="4">
    <source>
        <dbReference type="Google" id="ProtNLM"/>
    </source>
</evidence>
<organism evidence="3">
    <name type="scientific">viral metagenome</name>
    <dbReference type="NCBI Taxonomy" id="1070528"/>
    <lineage>
        <taxon>unclassified sequences</taxon>
        <taxon>metagenomes</taxon>
        <taxon>organismal metagenomes</taxon>
    </lineage>
</organism>